<dbReference type="GO" id="GO:0097367">
    <property type="term" value="F:carbohydrate derivative binding"/>
    <property type="evidence" value="ECO:0007669"/>
    <property type="project" value="InterPro"/>
</dbReference>
<dbReference type="SUPFAM" id="SSF53697">
    <property type="entry name" value="SIS domain"/>
    <property type="match status" value="1"/>
</dbReference>
<reference evidence="4 5" key="1">
    <citation type="submission" date="2020-08" db="EMBL/GenBank/DDBJ databases">
        <title>Genomic Encyclopedia of Type Strains, Phase IV (KMG-IV): sequencing the most valuable type-strain genomes for metagenomic binning, comparative biology and taxonomic classification.</title>
        <authorList>
            <person name="Goeker M."/>
        </authorList>
    </citation>
    <scope>NUCLEOTIDE SEQUENCE [LARGE SCALE GENOMIC DNA]</scope>
    <source>
        <strain evidence="4 5">DSM 103377</strain>
    </source>
</reference>
<evidence type="ECO:0000259" key="3">
    <source>
        <dbReference type="PROSITE" id="PS51464"/>
    </source>
</evidence>
<comment type="caution">
    <text evidence="4">The sequence shown here is derived from an EMBL/GenBank/DDBJ whole genome shotgun (WGS) entry which is preliminary data.</text>
</comment>
<dbReference type="EC" id="2.6.1.16" evidence="4"/>
<keyword evidence="1 4" id="KW-0032">Aminotransferase</keyword>
<evidence type="ECO:0000256" key="1">
    <source>
        <dbReference type="ARBA" id="ARBA00022576"/>
    </source>
</evidence>
<organism evidence="4 5">
    <name type="scientific">Rubricella aquisinus</name>
    <dbReference type="NCBI Taxonomy" id="2028108"/>
    <lineage>
        <taxon>Bacteria</taxon>
        <taxon>Pseudomonadati</taxon>
        <taxon>Pseudomonadota</taxon>
        <taxon>Alphaproteobacteria</taxon>
        <taxon>Rhodobacterales</taxon>
        <taxon>Paracoccaceae</taxon>
        <taxon>Rubricella</taxon>
    </lineage>
</organism>
<name>A0A840X703_9RHOB</name>
<dbReference type="CDD" id="cd05009">
    <property type="entry name" value="SIS_GlmS_GlmD_2"/>
    <property type="match status" value="1"/>
</dbReference>
<dbReference type="GO" id="GO:1901135">
    <property type="term" value="P:carbohydrate derivative metabolic process"/>
    <property type="evidence" value="ECO:0007669"/>
    <property type="project" value="InterPro"/>
</dbReference>
<evidence type="ECO:0000256" key="2">
    <source>
        <dbReference type="ARBA" id="ARBA00022737"/>
    </source>
</evidence>
<sequence length="333" mass="34674">MTDTSLMAAEIAEIAPAVQHCLTRNEGAMAALGEMLRRDAPGHVITVARGSSDHAAHYVGQAISQRLGLAVASVGPSISSVYGARIAAEGALVLAVSQSGQSRDIRHLTEMLGDTGGLTVALTNRADSPLAHGVDHMIDIAAGPEQAVAATKSYVCSVVAGLMLVAHWAQDGALQAALQRLPDALDGALRLDWSAMAAHLEGAERMTLLSRGAGLSVAQEMALKLMETCGIAAQAFSAAEVLHGPSALLRDGARVMLYATEKTGAASIVDTGARLTAQGADVLAMPPQLPALHPLLDPIAHLPAFYKVVEQEARRRGINPDRPAFLQKETDTL</sequence>
<dbReference type="Proteomes" id="UP000553766">
    <property type="component" value="Unassembled WGS sequence"/>
</dbReference>
<protein>
    <submittedName>
        <fullName evidence="4">Glucosamine--fructose-6-phosphate aminotransferase (Isomerizing)</fullName>
        <ecNumber evidence="4">2.6.1.16</ecNumber>
    </submittedName>
</protein>
<dbReference type="InterPro" id="IPR001347">
    <property type="entry name" value="SIS_dom"/>
</dbReference>
<dbReference type="InterPro" id="IPR035490">
    <property type="entry name" value="GlmS/FrlB_SIS"/>
</dbReference>
<feature type="domain" description="SIS" evidence="3">
    <location>
        <begin position="32"/>
        <end position="183"/>
    </location>
</feature>
<dbReference type="Gene3D" id="3.40.50.10490">
    <property type="entry name" value="Glucose-6-phosphate isomerase like protein, domain 1"/>
    <property type="match status" value="2"/>
</dbReference>
<keyword evidence="5" id="KW-1185">Reference proteome</keyword>
<gene>
    <name evidence="4" type="ORF">FHS89_002518</name>
</gene>
<dbReference type="PANTHER" id="PTHR10937">
    <property type="entry name" value="GLUCOSAMINE--FRUCTOSE-6-PHOSPHATE AMINOTRANSFERASE, ISOMERIZING"/>
    <property type="match status" value="1"/>
</dbReference>
<dbReference type="EMBL" id="JACIJS010000007">
    <property type="protein sequence ID" value="MBB5516487.1"/>
    <property type="molecule type" value="Genomic_DNA"/>
</dbReference>
<dbReference type="CDD" id="cd05008">
    <property type="entry name" value="SIS_GlmS_GlmD_1"/>
    <property type="match status" value="1"/>
</dbReference>
<dbReference type="InterPro" id="IPR035466">
    <property type="entry name" value="GlmS/AgaS_SIS"/>
</dbReference>
<keyword evidence="2" id="KW-0677">Repeat</keyword>
<dbReference type="PROSITE" id="PS51464">
    <property type="entry name" value="SIS"/>
    <property type="match status" value="1"/>
</dbReference>
<dbReference type="RefSeq" id="WP_184012142.1">
    <property type="nucleotide sequence ID" value="NZ_JACIJS010000007.1"/>
</dbReference>
<keyword evidence="4" id="KW-0808">Transferase</keyword>
<dbReference type="InterPro" id="IPR046348">
    <property type="entry name" value="SIS_dom_sf"/>
</dbReference>
<proteinExistence type="predicted"/>
<dbReference type="PANTHER" id="PTHR10937:SF8">
    <property type="entry name" value="AMINOTRANSFERASE-RELATED"/>
    <property type="match status" value="1"/>
</dbReference>
<evidence type="ECO:0000313" key="4">
    <source>
        <dbReference type="EMBL" id="MBB5516487.1"/>
    </source>
</evidence>
<evidence type="ECO:0000313" key="5">
    <source>
        <dbReference type="Proteomes" id="UP000553766"/>
    </source>
</evidence>
<dbReference type="AlphaFoldDB" id="A0A840X703"/>
<dbReference type="Pfam" id="PF01380">
    <property type="entry name" value="SIS"/>
    <property type="match status" value="1"/>
</dbReference>
<dbReference type="GO" id="GO:0004360">
    <property type="term" value="F:glutamine-fructose-6-phosphate transaminase (isomerizing) activity"/>
    <property type="evidence" value="ECO:0007669"/>
    <property type="project" value="UniProtKB-EC"/>
</dbReference>
<accession>A0A840X703</accession>